<dbReference type="PANTHER" id="PTHR30482:SF18">
    <property type="entry name" value="BRANCHED AMINO ACID TRANSPORT SYSTEM PERMEASE"/>
    <property type="match status" value="1"/>
</dbReference>
<dbReference type="Pfam" id="PF02653">
    <property type="entry name" value="BPD_transp_2"/>
    <property type="match status" value="1"/>
</dbReference>
<keyword evidence="2" id="KW-1003">Cell membrane</keyword>
<keyword evidence="5 6" id="KW-0472">Membrane</keyword>
<dbReference type="PANTHER" id="PTHR30482">
    <property type="entry name" value="HIGH-AFFINITY BRANCHED-CHAIN AMINO ACID TRANSPORT SYSTEM PERMEASE"/>
    <property type="match status" value="1"/>
</dbReference>
<keyword evidence="4 6" id="KW-1133">Transmembrane helix</keyword>
<name>A0A0F9CYP7_9ZZZZ</name>
<evidence type="ECO:0008006" key="8">
    <source>
        <dbReference type="Google" id="ProtNLM"/>
    </source>
</evidence>
<dbReference type="GO" id="GO:0005886">
    <property type="term" value="C:plasma membrane"/>
    <property type="evidence" value="ECO:0007669"/>
    <property type="project" value="UniProtKB-SubCell"/>
</dbReference>
<feature type="non-terminal residue" evidence="7">
    <location>
        <position position="203"/>
    </location>
</feature>
<keyword evidence="3 6" id="KW-0812">Transmembrane</keyword>
<evidence type="ECO:0000256" key="5">
    <source>
        <dbReference type="ARBA" id="ARBA00023136"/>
    </source>
</evidence>
<dbReference type="InterPro" id="IPR043428">
    <property type="entry name" value="LivM-like"/>
</dbReference>
<feature type="transmembrane region" description="Helical" evidence="6">
    <location>
        <begin position="40"/>
        <end position="57"/>
    </location>
</feature>
<protein>
    <recommendedName>
        <fullName evidence="8">Branched-chain amino acid ABC transporter permease</fullName>
    </recommendedName>
</protein>
<evidence type="ECO:0000313" key="7">
    <source>
        <dbReference type="EMBL" id="KKL54429.1"/>
    </source>
</evidence>
<gene>
    <name evidence="7" type="ORF">LCGC14_2265480</name>
</gene>
<feature type="transmembrane region" description="Helical" evidence="6">
    <location>
        <begin position="114"/>
        <end position="134"/>
    </location>
</feature>
<sequence length="203" mass="21363">MLQRNKAIQVASLAAAVVAVQVLAAVTGSPYYLTQLTMSAYYVLVILGLTVLMGYTGQISLGHAGFFAMGGYTSAMLTTHDLTPMKDNALISALNNTGLLIERTGLYGDSLLNVHPWAAFIAAIAVTFVVAYLIGGPVLKLKGHYLAMATLGFGTIIFTIVKATPIFGEADGINAVPAFKLLPGLEVTGSIATRVSNYYIAWG</sequence>
<evidence type="ECO:0000256" key="6">
    <source>
        <dbReference type="SAM" id="Phobius"/>
    </source>
</evidence>
<evidence type="ECO:0000256" key="2">
    <source>
        <dbReference type="ARBA" id="ARBA00022475"/>
    </source>
</evidence>
<evidence type="ECO:0000256" key="1">
    <source>
        <dbReference type="ARBA" id="ARBA00004651"/>
    </source>
</evidence>
<comment type="caution">
    <text evidence="7">The sequence shown here is derived from an EMBL/GenBank/DDBJ whole genome shotgun (WGS) entry which is preliminary data.</text>
</comment>
<dbReference type="GO" id="GO:0015658">
    <property type="term" value="F:branched-chain amino acid transmembrane transporter activity"/>
    <property type="evidence" value="ECO:0007669"/>
    <property type="project" value="InterPro"/>
</dbReference>
<comment type="subcellular location">
    <subcellularLocation>
        <location evidence="1">Cell membrane</location>
        <topology evidence="1">Multi-pass membrane protein</topology>
    </subcellularLocation>
</comment>
<dbReference type="AlphaFoldDB" id="A0A0F9CYP7"/>
<feature type="transmembrane region" description="Helical" evidence="6">
    <location>
        <begin position="146"/>
        <end position="167"/>
    </location>
</feature>
<reference evidence="7" key="1">
    <citation type="journal article" date="2015" name="Nature">
        <title>Complex archaea that bridge the gap between prokaryotes and eukaryotes.</title>
        <authorList>
            <person name="Spang A."/>
            <person name="Saw J.H."/>
            <person name="Jorgensen S.L."/>
            <person name="Zaremba-Niedzwiedzka K."/>
            <person name="Martijn J."/>
            <person name="Lind A.E."/>
            <person name="van Eijk R."/>
            <person name="Schleper C."/>
            <person name="Guy L."/>
            <person name="Ettema T.J."/>
        </authorList>
    </citation>
    <scope>NUCLEOTIDE SEQUENCE</scope>
</reference>
<proteinExistence type="predicted"/>
<organism evidence="7">
    <name type="scientific">marine sediment metagenome</name>
    <dbReference type="NCBI Taxonomy" id="412755"/>
    <lineage>
        <taxon>unclassified sequences</taxon>
        <taxon>metagenomes</taxon>
        <taxon>ecological metagenomes</taxon>
    </lineage>
</organism>
<dbReference type="InterPro" id="IPR001851">
    <property type="entry name" value="ABC_transp_permease"/>
</dbReference>
<dbReference type="EMBL" id="LAZR01031202">
    <property type="protein sequence ID" value="KKL54429.1"/>
    <property type="molecule type" value="Genomic_DNA"/>
</dbReference>
<accession>A0A0F9CYP7</accession>
<evidence type="ECO:0000256" key="3">
    <source>
        <dbReference type="ARBA" id="ARBA00022692"/>
    </source>
</evidence>
<dbReference type="CDD" id="cd06581">
    <property type="entry name" value="TM_PBP1_LivM_like"/>
    <property type="match status" value="1"/>
</dbReference>
<evidence type="ECO:0000256" key="4">
    <source>
        <dbReference type="ARBA" id="ARBA00022989"/>
    </source>
</evidence>